<organism evidence="5 6">
    <name type="scientific">Demequina lutea</name>
    <dbReference type="NCBI Taxonomy" id="431489"/>
    <lineage>
        <taxon>Bacteria</taxon>
        <taxon>Bacillati</taxon>
        <taxon>Actinomycetota</taxon>
        <taxon>Actinomycetes</taxon>
        <taxon>Micrococcales</taxon>
        <taxon>Demequinaceae</taxon>
        <taxon>Demequina</taxon>
    </lineage>
</organism>
<keyword evidence="1 5" id="KW-0378">Hydrolase</keyword>
<dbReference type="PANTHER" id="PTHR36845:SF1">
    <property type="entry name" value="HYDROLASE, PUTATIVE (AFU_ORTHOLOGUE AFUA_7G05090)-RELATED"/>
    <property type="match status" value="1"/>
</dbReference>
<dbReference type="EMBL" id="JACBZO010000001">
    <property type="protein sequence ID" value="NYI42174.1"/>
    <property type="molecule type" value="Genomic_DNA"/>
</dbReference>
<keyword evidence="5" id="KW-0326">Glycosidase</keyword>
<dbReference type="RefSeq" id="WP_062074050.1">
    <property type="nucleotide sequence ID" value="NZ_BBRC01000002.1"/>
</dbReference>
<evidence type="ECO:0000256" key="4">
    <source>
        <dbReference type="PIRSR" id="PIRSR610905-2"/>
    </source>
</evidence>
<dbReference type="Gene3D" id="1.50.10.10">
    <property type="match status" value="1"/>
</dbReference>
<dbReference type="SUPFAM" id="SSF48208">
    <property type="entry name" value="Six-hairpin glycosidases"/>
    <property type="match status" value="1"/>
</dbReference>
<evidence type="ECO:0000313" key="5">
    <source>
        <dbReference type="EMBL" id="NYI42174.1"/>
    </source>
</evidence>
<feature type="active site" description="Proton donor" evidence="3">
    <location>
        <position position="169"/>
    </location>
</feature>
<reference evidence="5 6" key="1">
    <citation type="submission" date="2020-07" db="EMBL/GenBank/DDBJ databases">
        <title>Sequencing the genomes of 1000 actinobacteria strains.</title>
        <authorList>
            <person name="Klenk H.-P."/>
        </authorList>
    </citation>
    <scope>NUCLEOTIDE SEQUENCE [LARGE SCALE GENOMIC DNA]</scope>
    <source>
        <strain evidence="5 6">DSM 19970</strain>
    </source>
</reference>
<feature type="binding site" evidence="4">
    <location>
        <position position="229"/>
    </location>
    <ligand>
        <name>substrate</name>
    </ligand>
</feature>
<evidence type="ECO:0000313" key="6">
    <source>
        <dbReference type="Proteomes" id="UP000547973"/>
    </source>
</evidence>
<name>A0A7Y9ZB77_9MICO</name>
<dbReference type="Pfam" id="PF07470">
    <property type="entry name" value="Glyco_hydro_88"/>
    <property type="match status" value="1"/>
</dbReference>
<dbReference type="InterPro" id="IPR012341">
    <property type="entry name" value="6hp_glycosidase-like_sf"/>
</dbReference>
<evidence type="ECO:0000256" key="1">
    <source>
        <dbReference type="ARBA" id="ARBA00022801"/>
    </source>
</evidence>
<dbReference type="Proteomes" id="UP000547973">
    <property type="component" value="Unassembled WGS sequence"/>
</dbReference>
<feature type="binding site" evidence="4">
    <location>
        <position position="169"/>
    </location>
    <ligand>
        <name>substrate</name>
    </ligand>
</feature>
<feature type="binding site" evidence="4">
    <location>
        <position position="245"/>
    </location>
    <ligand>
        <name>substrate</name>
    </ligand>
</feature>
<dbReference type="OrthoDB" id="428577at2"/>
<gene>
    <name evidence="5" type="ORF">BKA03_002293</name>
</gene>
<sequence length="391" mass="43032">MSDIGVSHDLGVRARAATDAALAVIDANVRTFAVGYPDDTTIGGIYHLRRRTGLPDGANTGWTTGFLPGMLWLASELAPGDNYRRLALRHIGSFRERIENAIDIETHDLGFLYTLSCAIAWREDGDIEARDAALAAARHLMTRYHEKARIIQAWGDLDNLEQRGRTIIDSLMNTPLLFWASEVTGDATFANAATAHVRQLRDHIIRPDSSTFHTYYWDTETGAALRGGTAQGHADDSCWARGQVWGIYGFAINYRHTGDETFLEASRRCADYFLDHLPEDSVPYWDLAFGEGADAPRDSSSGAIAATGLLELAGACAGPDADRYRDAAFTILSSLMSLYTPSADEDSNALLAHGVYDEPKGVGVDEGNLWGDYFYLEALTRVVVPDWTPYW</sequence>
<proteinExistence type="inferred from homology"/>
<protein>
    <submittedName>
        <fullName evidence="5">Unsaturated chondroitin disaccharide hydrolase</fullName>
        <ecNumber evidence="5">3.2.1.180</ecNumber>
    </submittedName>
</protein>
<dbReference type="InterPro" id="IPR008928">
    <property type="entry name" value="6-hairpin_glycosidase_sf"/>
</dbReference>
<feature type="binding site" evidence="4">
    <location>
        <position position="241"/>
    </location>
    <ligand>
        <name>substrate</name>
    </ligand>
</feature>
<dbReference type="InterPro" id="IPR010905">
    <property type="entry name" value="Glyco_hydro_88"/>
</dbReference>
<dbReference type="AlphaFoldDB" id="A0A7Y9ZB77"/>
<dbReference type="InterPro" id="IPR052369">
    <property type="entry name" value="UG_Glycosaminoglycan_Hydrolase"/>
</dbReference>
<feature type="active site" description="Nucleophile" evidence="3">
    <location>
        <position position="108"/>
    </location>
</feature>
<evidence type="ECO:0000256" key="2">
    <source>
        <dbReference type="ARBA" id="ARBA00038358"/>
    </source>
</evidence>
<dbReference type="PANTHER" id="PTHR36845">
    <property type="entry name" value="HYDROLASE, PUTATIVE (AFU_ORTHOLOGUE AFUA_7G05090)-RELATED"/>
    <property type="match status" value="1"/>
</dbReference>
<dbReference type="GO" id="GO:0102212">
    <property type="term" value="F:unsaturated chondroitin disaccharide hydrolase activity"/>
    <property type="evidence" value="ECO:0007669"/>
    <property type="project" value="UniProtKB-EC"/>
</dbReference>
<dbReference type="GO" id="GO:0000272">
    <property type="term" value="P:polysaccharide catabolic process"/>
    <property type="evidence" value="ECO:0007669"/>
    <property type="project" value="TreeGrafter"/>
</dbReference>
<keyword evidence="6" id="KW-1185">Reference proteome</keyword>
<comment type="caution">
    <text evidence="5">The sequence shown here is derived from an EMBL/GenBank/DDBJ whole genome shotgun (WGS) entry which is preliminary data.</text>
</comment>
<dbReference type="GO" id="GO:0052757">
    <property type="term" value="F:chondroitin hydrolase activity"/>
    <property type="evidence" value="ECO:0007669"/>
    <property type="project" value="TreeGrafter"/>
</dbReference>
<accession>A0A7Y9ZB77</accession>
<feature type="binding site" evidence="4">
    <location>
        <position position="227"/>
    </location>
    <ligand>
        <name>substrate</name>
    </ligand>
</feature>
<feature type="binding site" evidence="4">
    <location>
        <position position="108"/>
    </location>
    <ligand>
        <name>substrate</name>
    </ligand>
</feature>
<dbReference type="EC" id="3.2.1.180" evidence="5"/>
<comment type="similarity">
    <text evidence="2">Belongs to the glycosyl hydrolase 88 family.</text>
</comment>
<evidence type="ECO:0000256" key="3">
    <source>
        <dbReference type="PIRSR" id="PIRSR610905-1"/>
    </source>
</evidence>